<evidence type="ECO:0000256" key="6">
    <source>
        <dbReference type="ARBA" id="ARBA00022679"/>
    </source>
</evidence>
<evidence type="ECO:0000256" key="8">
    <source>
        <dbReference type="ARBA" id="ARBA00022741"/>
    </source>
</evidence>
<evidence type="ECO:0000313" key="18">
    <source>
        <dbReference type="Proteomes" id="UP000680132"/>
    </source>
</evidence>
<dbReference type="SUPFAM" id="SSF55874">
    <property type="entry name" value="ATPase domain of HSP90 chaperone/DNA topoisomerase II/histidine kinase"/>
    <property type="match status" value="1"/>
</dbReference>
<name>A0A939QHT3_9MICO</name>
<keyword evidence="6" id="KW-0808">Transferase</keyword>
<dbReference type="InterPro" id="IPR003594">
    <property type="entry name" value="HATPase_dom"/>
</dbReference>
<dbReference type="InterPro" id="IPR035965">
    <property type="entry name" value="PAS-like_dom_sf"/>
</dbReference>
<dbReference type="PROSITE" id="PS50112">
    <property type="entry name" value="PAS"/>
    <property type="match status" value="1"/>
</dbReference>
<evidence type="ECO:0000256" key="1">
    <source>
        <dbReference type="ARBA" id="ARBA00000085"/>
    </source>
</evidence>
<dbReference type="Pfam" id="PF17203">
    <property type="entry name" value="sCache_3_2"/>
    <property type="match status" value="1"/>
</dbReference>
<dbReference type="InterPro" id="IPR039506">
    <property type="entry name" value="SPOB_a"/>
</dbReference>
<evidence type="ECO:0000256" key="9">
    <source>
        <dbReference type="ARBA" id="ARBA00022777"/>
    </source>
</evidence>
<dbReference type="Pfam" id="PF00989">
    <property type="entry name" value="PAS"/>
    <property type="match status" value="1"/>
</dbReference>
<keyword evidence="8" id="KW-0547">Nucleotide-binding</keyword>
<dbReference type="EMBL" id="JAGFOA010000001">
    <property type="protein sequence ID" value="MBO3661932.1"/>
    <property type="molecule type" value="Genomic_DNA"/>
</dbReference>
<dbReference type="Gene3D" id="1.10.287.130">
    <property type="match status" value="1"/>
</dbReference>
<keyword evidence="13 14" id="KW-0472">Membrane</keyword>
<evidence type="ECO:0000259" key="15">
    <source>
        <dbReference type="PROSITE" id="PS50109"/>
    </source>
</evidence>
<sequence>MTLRTQLVLLQVVIVLVIVVTVGLSAMWMQERQIREASQDRMIAVAQSVAQLPSVTEAFDDPDPSAVIQPIAELIRESSDVAYVVVSDAEGIRFSHPNPGLIGERVSTDPDAVRSGEIYTGTQTGTLGESWRVKVPVFGTDGAVVGQVSVGILESELRADFLGEMTGFSIALGAATVIGVVAATFTARMVRRRIYGLEPEEIRGMLETREATLHGIREGLIAFDEEGRVSLCNDAAARLLGLDSPAGVVGTAVDELLEQDLAALVDQVRHDGGEAPQRLVLSGERVLVARAAPVRVDGRFVGAVVILMDRTELDHALQQLAGAQSLAEGLRAQQHEFANTLHTLGGLIELGETDAAMRVIERSGDGGAITRLDAHPLDRHGGIRDIELAALLLAKRARARERGVALTISDDSLLPAGAGDDADLVTVVGNLLDNAIDAAGRGGRVQLRVVGSPDGLEIAVDDDGPGVPEGADVFVLGYSTKDGAMQRGYGLTLVSRIVERLGGRVGVETSPAGGARFVVRLPSPVGPGAGAERAVRS</sequence>
<dbReference type="CDD" id="cd18773">
    <property type="entry name" value="PDC1_HK_sensor"/>
    <property type="match status" value="1"/>
</dbReference>
<dbReference type="InterPro" id="IPR029151">
    <property type="entry name" value="Sensor-like_sf"/>
</dbReference>
<dbReference type="InterPro" id="IPR000014">
    <property type="entry name" value="PAS"/>
</dbReference>
<dbReference type="CDD" id="cd00130">
    <property type="entry name" value="PAS"/>
    <property type="match status" value="1"/>
</dbReference>
<comment type="catalytic activity">
    <reaction evidence="1">
        <text>ATP + protein L-histidine = ADP + protein N-phospho-L-histidine.</text>
        <dbReference type="EC" id="2.7.13.3"/>
    </reaction>
</comment>
<dbReference type="GO" id="GO:0005886">
    <property type="term" value="C:plasma membrane"/>
    <property type="evidence" value="ECO:0007669"/>
    <property type="project" value="UniProtKB-SubCell"/>
</dbReference>
<dbReference type="PANTHER" id="PTHR45436">
    <property type="entry name" value="SENSOR HISTIDINE KINASE YKOH"/>
    <property type="match status" value="1"/>
</dbReference>
<dbReference type="Gene3D" id="3.30.450.20">
    <property type="entry name" value="PAS domain"/>
    <property type="match status" value="2"/>
</dbReference>
<evidence type="ECO:0000256" key="14">
    <source>
        <dbReference type="SAM" id="Phobius"/>
    </source>
</evidence>
<feature type="domain" description="PAS" evidence="16">
    <location>
        <begin position="198"/>
        <end position="242"/>
    </location>
</feature>
<keyword evidence="4" id="KW-1003">Cell membrane</keyword>
<dbReference type="InterPro" id="IPR033463">
    <property type="entry name" value="sCache_3"/>
</dbReference>
<dbReference type="InterPro" id="IPR050428">
    <property type="entry name" value="TCS_sensor_his_kinase"/>
</dbReference>
<dbReference type="EC" id="2.7.13.3" evidence="3"/>
<dbReference type="CDD" id="cd00075">
    <property type="entry name" value="HATPase"/>
    <property type="match status" value="1"/>
</dbReference>
<comment type="subcellular location">
    <subcellularLocation>
        <location evidence="2">Cell membrane</location>
        <topology evidence="2">Multi-pass membrane protein</topology>
    </subcellularLocation>
</comment>
<evidence type="ECO:0000256" key="5">
    <source>
        <dbReference type="ARBA" id="ARBA00022553"/>
    </source>
</evidence>
<keyword evidence="7 14" id="KW-0812">Transmembrane</keyword>
<evidence type="ECO:0000256" key="10">
    <source>
        <dbReference type="ARBA" id="ARBA00022840"/>
    </source>
</evidence>
<proteinExistence type="predicted"/>
<dbReference type="AlphaFoldDB" id="A0A939QHT3"/>
<keyword evidence="9 17" id="KW-0418">Kinase</keyword>
<dbReference type="Proteomes" id="UP000680132">
    <property type="component" value="Unassembled WGS sequence"/>
</dbReference>
<keyword evidence="11 14" id="KW-1133">Transmembrane helix</keyword>
<accession>A0A939QHT3</accession>
<evidence type="ECO:0000256" key="13">
    <source>
        <dbReference type="ARBA" id="ARBA00023136"/>
    </source>
</evidence>
<evidence type="ECO:0000256" key="7">
    <source>
        <dbReference type="ARBA" id="ARBA00022692"/>
    </source>
</evidence>
<dbReference type="InterPro" id="IPR013767">
    <property type="entry name" value="PAS_fold"/>
</dbReference>
<dbReference type="Gene3D" id="3.30.565.10">
    <property type="entry name" value="Histidine kinase-like ATPase, C-terminal domain"/>
    <property type="match status" value="1"/>
</dbReference>
<comment type="caution">
    <text evidence="17">The sequence shown here is derived from an EMBL/GenBank/DDBJ whole genome shotgun (WGS) entry which is preliminary data.</text>
</comment>
<dbReference type="SMART" id="SM00387">
    <property type="entry name" value="HATPase_c"/>
    <property type="match status" value="1"/>
</dbReference>
<dbReference type="InterPro" id="IPR004358">
    <property type="entry name" value="Sig_transdc_His_kin-like_C"/>
</dbReference>
<evidence type="ECO:0000256" key="11">
    <source>
        <dbReference type="ARBA" id="ARBA00022989"/>
    </source>
</evidence>
<feature type="domain" description="Histidine kinase" evidence="15">
    <location>
        <begin position="396"/>
        <end position="525"/>
    </location>
</feature>
<reference evidence="17" key="1">
    <citation type="submission" date="2021-03" db="EMBL/GenBank/DDBJ databases">
        <title>Microbacterium sp. nov., a novel actinobacterium isolated from cow dung.</title>
        <authorList>
            <person name="Zhang L."/>
        </authorList>
    </citation>
    <scope>NUCLEOTIDE SEQUENCE</scope>
    <source>
        <strain evidence="17">NEAU-LLB</strain>
    </source>
</reference>
<dbReference type="GO" id="GO:0005524">
    <property type="term" value="F:ATP binding"/>
    <property type="evidence" value="ECO:0007669"/>
    <property type="project" value="UniProtKB-KW"/>
</dbReference>
<gene>
    <name evidence="17" type="ORF">J5V96_00230</name>
</gene>
<evidence type="ECO:0000256" key="4">
    <source>
        <dbReference type="ARBA" id="ARBA00022475"/>
    </source>
</evidence>
<organism evidence="17 18">
    <name type="scientific">Microbacterium stercoris</name>
    <dbReference type="NCBI Taxonomy" id="2820289"/>
    <lineage>
        <taxon>Bacteria</taxon>
        <taxon>Bacillati</taxon>
        <taxon>Actinomycetota</taxon>
        <taxon>Actinomycetes</taxon>
        <taxon>Micrococcales</taxon>
        <taxon>Microbacteriaceae</taxon>
        <taxon>Microbacterium</taxon>
    </lineage>
</organism>
<dbReference type="Pfam" id="PF02518">
    <property type="entry name" value="HATPase_c"/>
    <property type="match status" value="1"/>
</dbReference>
<keyword evidence="5" id="KW-0597">Phosphoprotein</keyword>
<dbReference type="InterPro" id="IPR016120">
    <property type="entry name" value="Sig_transdc_His_kin_SpoOB"/>
</dbReference>
<dbReference type="SMART" id="SM00091">
    <property type="entry name" value="PAS"/>
    <property type="match status" value="1"/>
</dbReference>
<dbReference type="PROSITE" id="PS50109">
    <property type="entry name" value="HIS_KIN"/>
    <property type="match status" value="1"/>
</dbReference>
<protein>
    <recommendedName>
        <fullName evidence="3">histidine kinase</fullName>
        <ecNumber evidence="3">2.7.13.3</ecNumber>
    </recommendedName>
</protein>
<dbReference type="PRINTS" id="PR00344">
    <property type="entry name" value="BCTRLSENSOR"/>
</dbReference>
<keyword evidence="18" id="KW-1185">Reference proteome</keyword>
<feature type="transmembrane region" description="Helical" evidence="14">
    <location>
        <begin position="165"/>
        <end position="185"/>
    </location>
</feature>
<evidence type="ECO:0000259" key="16">
    <source>
        <dbReference type="PROSITE" id="PS50112"/>
    </source>
</evidence>
<dbReference type="InterPro" id="IPR005467">
    <property type="entry name" value="His_kinase_dom"/>
</dbReference>
<keyword evidence="12" id="KW-0902">Two-component regulatory system</keyword>
<dbReference type="PANTHER" id="PTHR45436:SF5">
    <property type="entry name" value="SENSOR HISTIDINE KINASE TRCS"/>
    <property type="match status" value="1"/>
</dbReference>
<keyword evidence="10" id="KW-0067">ATP-binding</keyword>
<dbReference type="GO" id="GO:0000155">
    <property type="term" value="F:phosphorelay sensor kinase activity"/>
    <property type="evidence" value="ECO:0007669"/>
    <property type="project" value="InterPro"/>
</dbReference>
<dbReference type="SUPFAM" id="SSF103190">
    <property type="entry name" value="Sensory domain-like"/>
    <property type="match status" value="1"/>
</dbReference>
<evidence type="ECO:0000313" key="17">
    <source>
        <dbReference type="EMBL" id="MBO3661932.1"/>
    </source>
</evidence>
<evidence type="ECO:0000256" key="2">
    <source>
        <dbReference type="ARBA" id="ARBA00004651"/>
    </source>
</evidence>
<dbReference type="Pfam" id="PF14689">
    <property type="entry name" value="SPOB_a"/>
    <property type="match status" value="1"/>
</dbReference>
<dbReference type="InterPro" id="IPR036890">
    <property type="entry name" value="HATPase_C_sf"/>
</dbReference>
<dbReference type="SUPFAM" id="SSF55785">
    <property type="entry name" value="PYP-like sensor domain (PAS domain)"/>
    <property type="match status" value="1"/>
</dbReference>
<dbReference type="GO" id="GO:0006355">
    <property type="term" value="P:regulation of DNA-templated transcription"/>
    <property type="evidence" value="ECO:0007669"/>
    <property type="project" value="InterPro"/>
</dbReference>
<evidence type="ECO:0000256" key="12">
    <source>
        <dbReference type="ARBA" id="ARBA00023012"/>
    </source>
</evidence>
<feature type="transmembrane region" description="Helical" evidence="14">
    <location>
        <begin position="7"/>
        <end position="29"/>
    </location>
</feature>
<evidence type="ECO:0000256" key="3">
    <source>
        <dbReference type="ARBA" id="ARBA00012438"/>
    </source>
</evidence>
<dbReference type="SUPFAM" id="SSF55890">
    <property type="entry name" value="Sporulation response regulatory protein Spo0B"/>
    <property type="match status" value="1"/>
</dbReference>